<name>A0A5M9HXN5_9FIRM</name>
<proteinExistence type="predicted"/>
<dbReference type="OrthoDB" id="2001341at2"/>
<organism evidence="1 2">
    <name type="scientific">Mediterraneibacter catenae</name>
    <dbReference type="NCBI Taxonomy" id="2594882"/>
    <lineage>
        <taxon>Bacteria</taxon>
        <taxon>Bacillati</taxon>
        <taxon>Bacillota</taxon>
        <taxon>Clostridia</taxon>
        <taxon>Lachnospirales</taxon>
        <taxon>Lachnospiraceae</taxon>
        <taxon>Mediterraneibacter</taxon>
    </lineage>
</organism>
<dbReference type="AlphaFoldDB" id="A0A5M9HXN5"/>
<evidence type="ECO:0000313" key="2">
    <source>
        <dbReference type="Proteomes" id="UP000322025"/>
    </source>
</evidence>
<reference evidence="1" key="1">
    <citation type="submission" date="2019-07" db="EMBL/GenBank/DDBJ databases">
        <authorList>
            <person name="Wongkuna S."/>
            <person name="Scaria J."/>
        </authorList>
    </citation>
    <scope>NUCLEOTIDE SEQUENCE [LARGE SCALE GENOMIC DNA]</scope>
    <source>
        <strain evidence="1">SW178</strain>
    </source>
</reference>
<evidence type="ECO:0000313" key="1">
    <source>
        <dbReference type="EMBL" id="KAA8500209.1"/>
    </source>
</evidence>
<keyword evidence="2" id="KW-1185">Reference proteome</keyword>
<dbReference type="Proteomes" id="UP000322025">
    <property type="component" value="Unassembled WGS sequence"/>
</dbReference>
<protein>
    <submittedName>
        <fullName evidence="1">Uncharacterized protein</fullName>
    </submittedName>
</protein>
<dbReference type="RefSeq" id="WP_072524990.1">
    <property type="nucleotide sequence ID" value="NZ_VMSO01000037.1"/>
</dbReference>
<accession>A0A5M9HXN5</accession>
<gene>
    <name evidence="1" type="ORF">FNY66_14790</name>
</gene>
<comment type="caution">
    <text evidence="1">The sequence shown here is derived from an EMBL/GenBank/DDBJ whole genome shotgun (WGS) entry which is preliminary data.</text>
</comment>
<dbReference type="EMBL" id="VMSO01000037">
    <property type="protein sequence ID" value="KAA8500209.1"/>
    <property type="molecule type" value="Genomic_DNA"/>
</dbReference>
<sequence>MGKTIIGEETFPKIIEQYNSGGKTAAYDYLRSEYGIKHPYFVINRIKECGKYLYDADTDHFSGIDTSVADGVFMDLDELCGTTAVAAVRQPDPASDSRPVAMEKLVHELISDRLLTLSRYITLDSSTRTILIDQTSLSADGYQVVTH</sequence>